<dbReference type="Pfam" id="PF01925">
    <property type="entry name" value="TauE"/>
    <property type="match status" value="2"/>
</dbReference>
<feature type="transmembrane region" description="Helical" evidence="7">
    <location>
        <begin position="557"/>
        <end position="576"/>
    </location>
</feature>
<reference evidence="8" key="1">
    <citation type="submission" date="2024-03" db="EMBL/GenBank/DDBJ databases">
        <authorList>
            <consortium name="ELIXIR-Norway"/>
            <consortium name="Elixir Norway"/>
        </authorList>
    </citation>
    <scope>NUCLEOTIDE SEQUENCE</scope>
</reference>
<dbReference type="InterPro" id="IPR002781">
    <property type="entry name" value="TM_pro_TauE-like"/>
</dbReference>
<feature type="transmembrane region" description="Helical" evidence="7">
    <location>
        <begin position="489"/>
        <end position="518"/>
    </location>
</feature>
<evidence type="ECO:0000256" key="5">
    <source>
        <dbReference type="ARBA" id="ARBA00023136"/>
    </source>
</evidence>
<accession>A0ABP1B1U8</accession>
<name>A0ABP1B1U8_9BRYO</name>
<feature type="transmembrane region" description="Helical" evidence="7">
    <location>
        <begin position="334"/>
        <end position="352"/>
    </location>
</feature>
<evidence type="ECO:0000313" key="9">
    <source>
        <dbReference type="Proteomes" id="UP001497522"/>
    </source>
</evidence>
<comment type="subcellular location">
    <subcellularLocation>
        <location evidence="1">Membrane</location>
        <topology evidence="1">Multi-pass membrane protein</topology>
    </subcellularLocation>
</comment>
<evidence type="ECO:0000256" key="3">
    <source>
        <dbReference type="ARBA" id="ARBA00022692"/>
    </source>
</evidence>
<feature type="transmembrane region" description="Helical" evidence="7">
    <location>
        <begin position="96"/>
        <end position="120"/>
    </location>
</feature>
<keyword evidence="3 7" id="KW-0812">Transmembrane</keyword>
<feature type="transmembrane region" description="Helical" evidence="7">
    <location>
        <begin position="530"/>
        <end position="550"/>
    </location>
</feature>
<comment type="similarity">
    <text evidence="2">Belongs to the 4-toluene sulfonate uptake permease (TSUP) (TC 2.A.102) family.</text>
</comment>
<evidence type="ECO:0000256" key="7">
    <source>
        <dbReference type="SAM" id="Phobius"/>
    </source>
</evidence>
<dbReference type="PANTHER" id="PTHR14255:SF1">
    <property type="entry name" value="SULFITE EXPORTER TAUE_SAFE FAMILY PROTEIN 3"/>
    <property type="match status" value="1"/>
</dbReference>
<keyword evidence="4 7" id="KW-1133">Transmembrane helix</keyword>
<gene>
    <name evidence="8" type="ORF">CSSPJE1EN2_LOCUS11803</name>
</gene>
<evidence type="ECO:0000256" key="2">
    <source>
        <dbReference type="ARBA" id="ARBA00009142"/>
    </source>
</evidence>
<feature type="transmembrane region" description="Helical" evidence="7">
    <location>
        <begin position="405"/>
        <end position="423"/>
    </location>
</feature>
<evidence type="ECO:0000256" key="4">
    <source>
        <dbReference type="ARBA" id="ARBA00022989"/>
    </source>
</evidence>
<keyword evidence="5 7" id="KW-0472">Membrane</keyword>
<feature type="transmembrane region" description="Helical" evidence="7">
    <location>
        <begin position="435"/>
        <end position="460"/>
    </location>
</feature>
<evidence type="ECO:0008006" key="10">
    <source>
        <dbReference type="Google" id="ProtNLM"/>
    </source>
</evidence>
<feature type="transmembrane region" description="Helical" evidence="7">
    <location>
        <begin position="275"/>
        <end position="293"/>
    </location>
</feature>
<dbReference type="PANTHER" id="PTHR14255">
    <property type="entry name" value="CEREBLON"/>
    <property type="match status" value="1"/>
</dbReference>
<feature type="region of interest" description="Disordered" evidence="6">
    <location>
        <begin position="1"/>
        <end position="62"/>
    </location>
</feature>
<keyword evidence="9" id="KW-1185">Reference proteome</keyword>
<protein>
    <recommendedName>
        <fullName evidence="10">Sulfite exporter TauE/SafE family protein</fullName>
    </recommendedName>
</protein>
<feature type="transmembrane region" description="Helical" evidence="7">
    <location>
        <begin position="65"/>
        <end position="84"/>
    </location>
</feature>
<evidence type="ECO:0000313" key="8">
    <source>
        <dbReference type="EMBL" id="CAK9868898.1"/>
    </source>
</evidence>
<sequence length="649" mass="71066">MRLYPSKAQADEDGEEDGQDEAGEGAAKEKNEERRRRRRRRRGRRSRRRRTTTTRESRADKKKRFANGEEIVVVVFAMVIVALGEGRDRYNCCGVSWHKIMATYGVVVMVGGLMALSLVVEPGVVAHSSVDESSSSSVASACQFPASASRFGKLRRGTREAVVTVLGLRQHHEDVRQIVSDDGSQEEDQDCVKITRSSPGAAAAAADSFATGDDAPDPDYRKNWPKFEPGWRLAVGTVLAFLGAAFGSVGGVGGGGFYLPILSLVIGFDSKTTTALSKSMIMGAAFAAVVYNLKRCHPTRNEPVIDYDIALLFQPMLLLGISIGVIFNIMFADWMVTLLLILLFTSIVVTAFRKAICTWNAECQSAKVNLVQEEVEYIALPAENCQPTCEPAYDPIEPRTLQQNVQWKSMGLLFVVWLVFLALQLLKNQAATCSIWYWVVNGAQIPVALGVTGFQAWWLYRKSQIASNTHHEAELDYTLTDLNWGVNKLAIYAGSAVTAGTMGGLLGIGGGTIIGPFLLELGLPPQVSSATATFVMLFSASMSVVEYSLLGRLPRDHAIFLTTLAAVGALWGQSMVRRVVLASGKTSIIIFMLATCIAFSAVVLGLQGMLKVYEEWQAGSYMGFEDVCRSHTEHRWRCSYNFDILTSKN</sequence>
<proteinExistence type="inferred from homology"/>
<feature type="transmembrane region" description="Helical" evidence="7">
    <location>
        <begin position="305"/>
        <end position="328"/>
    </location>
</feature>
<dbReference type="Proteomes" id="UP001497522">
    <property type="component" value="Chromosome 18"/>
</dbReference>
<feature type="compositionally biased region" description="Basic residues" evidence="6">
    <location>
        <begin position="35"/>
        <end position="52"/>
    </location>
</feature>
<feature type="transmembrane region" description="Helical" evidence="7">
    <location>
        <begin position="588"/>
        <end position="606"/>
    </location>
</feature>
<organism evidence="8 9">
    <name type="scientific">Sphagnum jensenii</name>
    <dbReference type="NCBI Taxonomy" id="128206"/>
    <lineage>
        <taxon>Eukaryota</taxon>
        <taxon>Viridiplantae</taxon>
        <taxon>Streptophyta</taxon>
        <taxon>Embryophyta</taxon>
        <taxon>Bryophyta</taxon>
        <taxon>Sphagnophytina</taxon>
        <taxon>Sphagnopsida</taxon>
        <taxon>Sphagnales</taxon>
        <taxon>Sphagnaceae</taxon>
        <taxon>Sphagnum</taxon>
    </lineage>
</organism>
<feature type="transmembrane region" description="Helical" evidence="7">
    <location>
        <begin position="231"/>
        <end position="255"/>
    </location>
</feature>
<evidence type="ECO:0000256" key="6">
    <source>
        <dbReference type="SAM" id="MobiDB-lite"/>
    </source>
</evidence>
<evidence type="ECO:0000256" key="1">
    <source>
        <dbReference type="ARBA" id="ARBA00004141"/>
    </source>
</evidence>
<feature type="compositionally biased region" description="Acidic residues" evidence="6">
    <location>
        <begin position="11"/>
        <end position="23"/>
    </location>
</feature>
<dbReference type="EMBL" id="OZ023719">
    <property type="protein sequence ID" value="CAK9868898.1"/>
    <property type="molecule type" value="Genomic_DNA"/>
</dbReference>